<gene>
    <name evidence="8" type="ORF">EJ06DRAFT_549357</name>
</gene>
<dbReference type="InterPro" id="IPR056540">
    <property type="entry name" value="TMD_POM152"/>
</dbReference>
<dbReference type="InterPro" id="IPR056544">
    <property type="entry name" value="Ig_POM152"/>
</dbReference>
<evidence type="ECO:0000259" key="7">
    <source>
        <dbReference type="Pfam" id="PF24527"/>
    </source>
</evidence>
<feature type="domain" description="Nucleoporin POM152 Ig-like" evidence="5">
    <location>
        <begin position="460"/>
        <end position="560"/>
    </location>
</feature>
<dbReference type="Pfam" id="PF24519">
    <property type="entry name" value="Ig-like_Pom152_1"/>
    <property type="match status" value="1"/>
</dbReference>
<evidence type="ECO:0000259" key="5">
    <source>
        <dbReference type="Pfam" id="PF24312"/>
    </source>
</evidence>
<evidence type="ECO:0000259" key="6">
    <source>
        <dbReference type="Pfam" id="PF24519"/>
    </source>
</evidence>
<keyword evidence="2" id="KW-0472">Membrane</keyword>
<feature type="domain" description="Nucleoporin POM152 first Ig-like" evidence="6">
    <location>
        <begin position="196"/>
        <end position="305"/>
    </location>
</feature>
<dbReference type="Proteomes" id="UP000799640">
    <property type="component" value="Unassembled WGS sequence"/>
</dbReference>
<evidence type="ECO:0000259" key="3">
    <source>
        <dbReference type="Pfam" id="PF23664"/>
    </source>
</evidence>
<evidence type="ECO:0000259" key="4">
    <source>
        <dbReference type="Pfam" id="PF24097"/>
    </source>
</evidence>
<proteinExistence type="predicted"/>
<evidence type="ECO:0008006" key="10">
    <source>
        <dbReference type="Google" id="ProtNLM"/>
    </source>
</evidence>
<dbReference type="PANTHER" id="PTHR28206:SF1">
    <property type="entry name" value="NUCLEOPORIN POM152"/>
    <property type="match status" value="1"/>
</dbReference>
<feature type="domain" description="Nucleoporin POM152 ninth Ig-like" evidence="7">
    <location>
        <begin position="1082"/>
        <end position="1159"/>
    </location>
</feature>
<feature type="domain" description="Nucleoporin POM152 N-terminal transmembrane" evidence="4">
    <location>
        <begin position="61"/>
        <end position="145"/>
    </location>
</feature>
<feature type="transmembrane region" description="Helical" evidence="2">
    <location>
        <begin position="94"/>
        <end position="115"/>
    </location>
</feature>
<dbReference type="OrthoDB" id="5529162at2759"/>
<feature type="domain" description="Nucleoporin POM152 Ig-like" evidence="5">
    <location>
        <begin position="764"/>
        <end position="851"/>
    </location>
</feature>
<feature type="transmembrane region" description="Helical" evidence="2">
    <location>
        <begin position="67"/>
        <end position="88"/>
    </location>
</feature>
<dbReference type="InterPro" id="IPR056542">
    <property type="entry name" value="Ig-like_POM152_1st"/>
</dbReference>
<feature type="domain" description="Nucleoporin POM152 immunoglobulin-like" evidence="3">
    <location>
        <begin position="869"/>
        <end position="972"/>
    </location>
</feature>
<dbReference type="Pfam" id="PF24527">
    <property type="entry name" value="Ig-like_Pom152_9"/>
    <property type="match status" value="1"/>
</dbReference>
<feature type="transmembrane region" description="Helical" evidence="2">
    <location>
        <begin position="127"/>
        <end position="155"/>
    </location>
</feature>
<feature type="region of interest" description="Disordered" evidence="1">
    <location>
        <begin position="1"/>
        <end position="52"/>
    </location>
</feature>
<dbReference type="Pfam" id="PF23664">
    <property type="entry name" value="Ig_Pom152"/>
    <property type="match status" value="2"/>
</dbReference>
<dbReference type="GO" id="GO:0017056">
    <property type="term" value="F:structural constituent of nuclear pore"/>
    <property type="evidence" value="ECO:0007669"/>
    <property type="project" value="InterPro"/>
</dbReference>
<reference evidence="8" key="1">
    <citation type="journal article" date="2020" name="Stud. Mycol.">
        <title>101 Dothideomycetes genomes: a test case for predicting lifestyles and emergence of pathogens.</title>
        <authorList>
            <person name="Haridas S."/>
            <person name="Albert R."/>
            <person name="Binder M."/>
            <person name="Bloem J."/>
            <person name="Labutti K."/>
            <person name="Salamov A."/>
            <person name="Andreopoulos B."/>
            <person name="Baker S."/>
            <person name="Barry K."/>
            <person name="Bills G."/>
            <person name="Bluhm B."/>
            <person name="Cannon C."/>
            <person name="Castanera R."/>
            <person name="Culley D."/>
            <person name="Daum C."/>
            <person name="Ezra D."/>
            <person name="Gonzalez J."/>
            <person name="Henrissat B."/>
            <person name="Kuo A."/>
            <person name="Liang C."/>
            <person name="Lipzen A."/>
            <person name="Lutzoni F."/>
            <person name="Magnuson J."/>
            <person name="Mondo S."/>
            <person name="Nolan M."/>
            <person name="Ohm R."/>
            <person name="Pangilinan J."/>
            <person name="Park H.-J."/>
            <person name="Ramirez L."/>
            <person name="Alfaro M."/>
            <person name="Sun H."/>
            <person name="Tritt A."/>
            <person name="Yoshinaga Y."/>
            <person name="Zwiers L.-H."/>
            <person name="Turgeon B."/>
            <person name="Goodwin S."/>
            <person name="Spatafora J."/>
            <person name="Crous P."/>
            <person name="Grigoriev I."/>
        </authorList>
    </citation>
    <scope>NUCLEOTIDE SEQUENCE</scope>
    <source>
        <strain evidence="8">CBS 262.69</strain>
    </source>
</reference>
<protein>
    <recommendedName>
        <fullName evidence="10">Nucleoporin Pom152</fullName>
    </recommendedName>
</protein>
<name>A0A6G1HV64_9PEZI</name>
<organism evidence="8 9">
    <name type="scientific">Trichodelitschia bisporula</name>
    <dbReference type="NCBI Taxonomy" id="703511"/>
    <lineage>
        <taxon>Eukaryota</taxon>
        <taxon>Fungi</taxon>
        <taxon>Dikarya</taxon>
        <taxon>Ascomycota</taxon>
        <taxon>Pezizomycotina</taxon>
        <taxon>Dothideomycetes</taxon>
        <taxon>Dothideomycetes incertae sedis</taxon>
        <taxon>Phaeotrichales</taxon>
        <taxon>Phaeotrichaceae</taxon>
        <taxon>Trichodelitschia</taxon>
    </lineage>
</organism>
<dbReference type="Pfam" id="PF24097">
    <property type="entry name" value="TMD_POM152"/>
    <property type="match status" value="1"/>
</dbReference>
<evidence type="ECO:0000256" key="1">
    <source>
        <dbReference type="SAM" id="MobiDB-lite"/>
    </source>
</evidence>
<dbReference type="GO" id="GO:0070762">
    <property type="term" value="C:nuclear pore transmembrane ring"/>
    <property type="evidence" value="ECO:0007669"/>
    <property type="project" value="TreeGrafter"/>
</dbReference>
<dbReference type="GO" id="GO:0006999">
    <property type="term" value="P:nuclear pore organization"/>
    <property type="evidence" value="ECO:0007669"/>
    <property type="project" value="TreeGrafter"/>
</dbReference>
<evidence type="ECO:0000313" key="8">
    <source>
        <dbReference type="EMBL" id="KAF2399953.1"/>
    </source>
</evidence>
<keyword evidence="2" id="KW-0812">Transmembrane</keyword>
<accession>A0A6G1HV64</accession>
<keyword evidence="2" id="KW-1133">Transmembrane helix</keyword>
<dbReference type="AlphaFoldDB" id="A0A6G1HV64"/>
<dbReference type="EMBL" id="ML996696">
    <property type="protein sequence ID" value="KAF2399953.1"/>
    <property type="molecule type" value="Genomic_DNA"/>
</dbReference>
<keyword evidence="9" id="KW-1185">Reference proteome</keyword>
<dbReference type="InterPro" id="IPR056543">
    <property type="entry name" value="Ig-like_POM152_9th"/>
</dbReference>
<dbReference type="Pfam" id="PF24312">
    <property type="entry name" value="Ig-like_POM152"/>
    <property type="match status" value="3"/>
</dbReference>
<feature type="domain" description="Nucleoporin POM152 immunoglobulin-like" evidence="3">
    <location>
        <begin position="564"/>
        <end position="669"/>
    </location>
</feature>
<feature type="compositionally biased region" description="Pro residues" evidence="1">
    <location>
        <begin position="32"/>
        <end position="42"/>
    </location>
</feature>
<evidence type="ECO:0000313" key="9">
    <source>
        <dbReference type="Proteomes" id="UP000799640"/>
    </source>
</evidence>
<dbReference type="InterPro" id="IPR056541">
    <property type="entry name" value="Ig-like_POM152"/>
</dbReference>
<dbReference type="InterPro" id="IPR037701">
    <property type="entry name" value="Pom152"/>
</dbReference>
<sequence>MDSTPRLRSAFPSTPQSRDGARQNGAVSTPLKPFPTKLPPAPSKSQKKAGSSPLIPVNTLDAASQRLIVFSFYTILWIWRFSDFYRLVSDDTESLWLFMKWVAIDGTFLFGLPTLRVPWLEWSSTMMTVLFVLHAVLDAMLMFKIGFPITFWFAAAARALFDTEMAIDEKPVKASHFDSASLILGKQVIHILPEGSALLNPNRESFCLGGPKYSIELPIQINQTNPVLIELERIDFETAENETIIIKSSEIKKLRSKALGGKKALDPSSPVLLRYPVKKTGRYVFQKIIDESKLEVRPRPSEVMVVTCPQARVLPASANKCRGELSDISLEVYGTPPLQVKYRKMVNDNPVAASFQSIQPEDFVSPFTKKQSPLLTKSGEADFSWARAQKVVVPVSEQLFSSGRWSYAIEEVTDVLGNVVSYATHLDDLEKPKAKLPEVLQVFTVHERPRIYFSNKFAQGGCDQQHPLKVQKGDWKSLPILFDSNGKGTIQDTPHTVEYLFTPEASVLQNGEHNPEAQKLLKHDFKNNFDRLHVSESGLYSLKSVSTKFCSGEVVEPATCMLENPPEPEVAITATNITDKCAGNPVGLTLDMDFVGTPPFTLKYMVQKMGWKDPVWKTVEVSGLRGQVTLTPEEAGHYVYTFAVISDKYYDRLSIFERIEQTVKPTASAKIDPAGLPKSLCIHERAIFKVKFFGEGPWTLGYELVHSGSRKRQKIENIVDDLYTIRTDPLESGGEYTIALTSVKAAGCEVVLKEGFTFSVRHQRPKGGFAEIDGKRVISTLENKRVEIPMRLTGEAPWRIDYRNTDDPDRGPLSYIASSANAVLPVPDRGTYQLINVRDVHCPGFVDENANRFTVNWIKRPELVLSETPTLELAHGKFTKKEVCEGDEDYLELAFNGSPPFELKYEEHAKPDQGSKSLRKKQVSAALGVASIQLETTKAGTYEYRFSEVSDSNYDSDPKRSKAVVVQQRVNPRPSARFSNPGKIYSFCTVEESADEIVPVTFTGVPPFYLEVELKHAGTPKPDVLNFPNIPNNAHSLRIPHRYLHQGHSHLSIRKVRDSRGCQNKLDPAITPRVQISVHDAPTIAPMDSKLDFCVGERLSFRLTGAPAFSVFYTFRGADRKATSAGNTFRRMAESPGVFTITGVSDAASDCKASVEITKNIHPLPSVRISKGRETVVDIHEGGEAEILFEFTGTPPFEFTYTRSENAKRGRKAAVLETRTERTSEFSHSVKASEEGTYEVTSVRDKWCTVSKTGSDETNRKGQKLLLG</sequence>
<feature type="domain" description="Nucleoporin POM152 Ig-like" evidence="5">
    <location>
        <begin position="1165"/>
        <end position="1249"/>
    </location>
</feature>
<dbReference type="PANTHER" id="PTHR28206">
    <property type="entry name" value="NUCLEOPORIN POM152"/>
    <property type="match status" value="1"/>
</dbReference>
<evidence type="ECO:0000256" key="2">
    <source>
        <dbReference type="SAM" id="Phobius"/>
    </source>
</evidence>
<dbReference type="GO" id="GO:0006606">
    <property type="term" value="P:protein import into nucleus"/>
    <property type="evidence" value="ECO:0007669"/>
    <property type="project" value="TreeGrafter"/>
</dbReference>